<keyword evidence="3" id="KW-0238">DNA-binding</keyword>
<dbReference type="GO" id="GO:0032993">
    <property type="term" value="C:protein-DNA complex"/>
    <property type="evidence" value="ECO:0007669"/>
    <property type="project" value="TreeGrafter"/>
</dbReference>
<dbReference type="GO" id="GO:0003677">
    <property type="term" value="F:DNA binding"/>
    <property type="evidence" value="ECO:0007669"/>
    <property type="project" value="UniProtKB-KW"/>
</dbReference>
<feature type="domain" description="HTH lysR-type" evidence="5">
    <location>
        <begin position="2"/>
        <end position="59"/>
    </location>
</feature>
<evidence type="ECO:0000256" key="3">
    <source>
        <dbReference type="ARBA" id="ARBA00023125"/>
    </source>
</evidence>
<dbReference type="CDD" id="cd05466">
    <property type="entry name" value="PBP2_LTTR_substrate"/>
    <property type="match status" value="1"/>
</dbReference>
<dbReference type="SUPFAM" id="SSF53850">
    <property type="entry name" value="Periplasmic binding protein-like II"/>
    <property type="match status" value="1"/>
</dbReference>
<dbReference type="Proteomes" id="UP000785759">
    <property type="component" value="Unassembled WGS sequence"/>
</dbReference>
<dbReference type="AlphaFoldDB" id="A0AAJ5FJG2"/>
<evidence type="ECO:0000256" key="4">
    <source>
        <dbReference type="ARBA" id="ARBA00023163"/>
    </source>
</evidence>
<evidence type="ECO:0000313" key="7">
    <source>
        <dbReference type="Proteomes" id="UP000785759"/>
    </source>
</evidence>
<comment type="caution">
    <text evidence="6">The sequence shown here is derived from an EMBL/GenBank/DDBJ whole genome shotgun (WGS) entry which is preliminary data.</text>
</comment>
<gene>
    <name evidence="6" type="ORF">DIS17_08610</name>
</gene>
<dbReference type="Pfam" id="PF03466">
    <property type="entry name" value="LysR_substrate"/>
    <property type="match status" value="1"/>
</dbReference>
<evidence type="ECO:0000256" key="1">
    <source>
        <dbReference type="ARBA" id="ARBA00009437"/>
    </source>
</evidence>
<dbReference type="PROSITE" id="PS50931">
    <property type="entry name" value="HTH_LYSR"/>
    <property type="match status" value="1"/>
</dbReference>
<dbReference type="InterPro" id="IPR005119">
    <property type="entry name" value="LysR_subst-bd"/>
</dbReference>
<dbReference type="SUPFAM" id="SSF46785">
    <property type="entry name" value="Winged helix' DNA-binding domain"/>
    <property type="match status" value="1"/>
</dbReference>
<dbReference type="GO" id="GO:0003700">
    <property type="term" value="F:DNA-binding transcription factor activity"/>
    <property type="evidence" value="ECO:0007669"/>
    <property type="project" value="InterPro"/>
</dbReference>
<dbReference type="Gene3D" id="3.40.190.290">
    <property type="match status" value="1"/>
</dbReference>
<dbReference type="FunFam" id="1.10.10.10:FF:000001">
    <property type="entry name" value="LysR family transcriptional regulator"/>
    <property type="match status" value="1"/>
</dbReference>
<reference evidence="6" key="1">
    <citation type="submission" date="2018-05" db="EMBL/GenBank/DDBJ databases">
        <title>Genome Comparison of Lactic Acid Bacteria Isolated from non-Wheat Sourdough.</title>
        <authorList>
            <person name="Rice T."/>
            <person name="Axel C."/>
            <person name="Lynch K.M."/>
            <person name="Benz C."/>
            <person name="Arendt E.K."/>
            <person name="Coffey A."/>
        </authorList>
    </citation>
    <scope>NUCLEOTIDE SEQUENCE</scope>
    <source>
        <strain evidence="6">TR055</strain>
    </source>
</reference>
<accession>A0AAJ5FJG2</accession>
<evidence type="ECO:0000313" key="6">
    <source>
        <dbReference type="EMBL" id="TOZ03323.1"/>
    </source>
</evidence>
<dbReference type="EMBL" id="QFDK01000009">
    <property type="protein sequence ID" value="TOZ03323.1"/>
    <property type="molecule type" value="Genomic_DNA"/>
</dbReference>
<comment type="similarity">
    <text evidence="1">Belongs to the LysR transcriptional regulatory family.</text>
</comment>
<protein>
    <submittedName>
        <fullName evidence="6">LysR family transcriptional regulator</fullName>
    </submittedName>
</protein>
<sequence length="293" mass="32563">MMELRTLHYYLAVTQYHTISRAAKALHISQPALSRQLSDLEKELGIQLFKRGPRAIALTEAGRYLQERALTVTKIIDKTTENLQTLTPIVSGSLDIGAGESQGMRLITRVLGQLQADYPEVSIHLRSGAAGRIANQLADGQLDFGIIMGNQVSSQYSALKLAHTDSWGILLPKNTALAQKAVITPQDLVGQPLIVSEQAMNEHRFQNWWQNVSDQLQIVGTYDLIFNAQLLVTTSHCYALAFDNLVPIEDNSLLTFRPLSPALNESTTLIWSKDRQLSSVAQIFLKRLKSITE</sequence>
<dbReference type="Pfam" id="PF00126">
    <property type="entry name" value="HTH_1"/>
    <property type="match status" value="1"/>
</dbReference>
<proteinExistence type="inferred from homology"/>
<keyword evidence="4" id="KW-0804">Transcription</keyword>
<dbReference type="InterPro" id="IPR036390">
    <property type="entry name" value="WH_DNA-bd_sf"/>
</dbReference>
<dbReference type="InterPro" id="IPR036388">
    <property type="entry name" value="WH-like_DNA-bd_sf"/>
</dbReference>
<dbReference type="PANTHER" id="PTHR30346">
    <property type="entry name" value="TRANSCRIPTIONAL DUAL REGULATOR HCAR-RELATED"/>
    <property type="match status" value="1"/>
</dbReference>
<dbReference type="InterPro" id="IPR000847">
    <property type="entry name" value="LysR_HTH_N"/>
</dbReference>
<dbReference type="Gene3D" id="1.10.10.10">
    <property type="entry name" value="Winged helix-like DNA-binding domain superfamily/Winged helix DNA-binding domain"/>
    <property type="match status" value="1"/>
</dbReference>
<dbReference type="PANTHER" id="PTHR30346:SF28">
    <property type="entry name" value="HTH-TYPE TRANSCRIPTIONAL REGULATOR CYNR"/>
    <property type="match status" value="1"/>
</dbReference>
<dbReference type="PRINTS" id="PR00039">
    <property type="entry name" value="HTHLYSR"/>
</dbReference>
<name>A0AAJ5FJG2_LEVBR</name>
<evidence type="ECO:0000256" key="2">
    <source>
        <dbReference type="ARBA" id="ARBA00023015"/>
    </source>
</evidence>
<evidence type="ECO:0000259" key="5">
    <source>
        <dbReference type="PROSITE" id="PS50931"/>
    </source>
</evidence>
<organism evidence="6 7">
    <name type="scientific">Levilactobacillus brevis</name>
    <name type="common">Lactobacillus brevis</name>
    <dbReference type="NCBI Taxonomy" id="1580"/>
    <lineage>
        <taxon>Bacteria</taxon>
        <taxon>Bacillati</taxon>
        <taxon>Bacillota</taxon>
        <taxon>Bacilli</taxon>
        <taxon>Lactobacillales</taxon>
        <taxon>Lactobacillaceae</taxon>
        <taxon>Levilactobacillus</taxon>
    </lineage>
</organism>
<keyword evidence="2" id="KW-0805">Transcription regulation</keyword>